<accession>A0A4R3HWD2</accession>
<reference evidence="1 2" key="1">
    <citation type="submission" date="2019-03" db="EMBL/GenBank/DDBJ databases">
        <title>Genomic Encyclopedia of Archaeal and Bacterial Type Strains, Phase II (KMG-II): from individual species to whole genera.</title>
        <authorList>
            <person name="Goeker M."/>
        </authorList>
    </citation>
    <scope>NUCLEOTIDE SEQUENCE [LARGE SCALE GENOMIC DNA]</scope>
    <source>
        <strain evidence="1 2">DSM 15388</strain>
    </source>
</reference>
<dbReference type="EMBL" id="SLZR01000032">
    <property type="protein sequence ID" value="TCS35689.1"/>
    <property type="molecule type" value="Genomic_DNA"/>
</dbReference>
<dbReference type="AlphaFoldDB" id="A0A4R3HWD2"/>
<comment type="caution">
    <text evidence="1">The sequence shown here is derived from an EMBL/GenBank/DDBJ whole genome shotgun (WGS) entry which is preliminary data.</text>
</comment>
<evidence type="ECO:0000313" key="1">
    <source>
        <dbReference type="EMBL" id="TCS35689.1"/>
    </source>
</evidence>
<proteinExistence type="predicted"/>
<dbReference type="RefSeq" id="WP_132704201.1">
    <property type="nucleotide sequence ID" value="NZ_SLZR01000032.1"/>
</dbReference>
<protein>
    <submittedName>
        <fullName evidence="1">Uncharacterized protein</fullName>
    </submittedName>
</protein>
<dbReference type="Proteomes" id="UP000295793">
    <property type="component" value="Unassembled WGS sequence"/>
</dbReference>
<dbReference type="OrthoDB" id="9182628at2"/>
<keyword evidence="2" id="KW-1185">Reference proteome</keyword>
<evidence type="ECO:0000313" key="2">
    <source>
        <dbReference type="Proteomes" id="UP000295793"/>
    </source>
</evidence>
<organism evidence="1 2">
    <name type="scientific">Reinekea marinisedimentorum</name>
    <dbReference type="NCBI Taxonomy" id="230495"/>
    <lineage>
        <taxon>Bacteria</taxon>
        <taxon>Pseudomonadati</taxon>
        <taxon>Pseudomonadota</taxon>
        <taxon>Gammaproteobacteria</taxon>
        <taxon>Oceanospirillales</taxon>
        <taxon>Saccharospirillaceae</taxon>
        <taxon>Reinekea</taxon>
    </lineage>
</organism>
<name>A0A4R3HWD2_9GAMM</name>
<sequence>MPKFKHYDFNQSSKLKAQSSKLKAQWSMVVINDQEQPQSGMFEHAIHYLIYNKLGSGRNTG</sequence>
<gene>
    <name evidence="1" type="ORF">BCF53_13210</name>
</gene>